<keyword evidence="2" id="KW-0238">DNA-binding</keyword>
<sequence>MLKFNLTPIEKIFTTKERAYKEIKNVILNGGISPNEIFTEVKLAEVLNTSRTPVREALQDLIREGLILTVPRKGMKVRNVSKSEIEQIFLIRTSIESEVIIKLTKFITPKQIDELKEICLEQEEAMNQNDEVAFLNFDQSFHIAITKFVDYKLIEQVLHNLHNLYHLIGMRSVKKNNRMNEVLSEHRNIIHHLEMKNEELAAAAMRDHLIRTKESLNN</sequence>
<keyword evidence="3" id="KW-0804">Transcription</keyword>
<dbReference type="InterPro" id="IPR036388">
    <property type="entry name" value="WH-like_DNA-bd_sf"/>
</dbReference>
<gene>
    <name evidence="5" type="ORF">ACFPYJ_24925</name>
</gene>
<dbReference type="InterPro" id="IPR036390">
    <property type="entry name" value="WH_DNA-bd_sf"/>
</dbReference>
<dbReference type="Gene3D" id="1.10.10.10">
    <property type="entry name" value="Winged helix-like DNA-binding domain superfamily/Winged helix DNA-binding domain"/>
    <property type="match status" value="1"/>
</dbReference>
<dbReference type="CDD" id="cd07377">
    <property type="entry name" value="WHTH_GntR"/>
    <property type="match status" value="1"/>
</dbReference>
<dbReference type="RefSeq" id="WP_379190933.1">
    <property type="nucleotide sequence ID" value="NZ_JBHSOW010000095.1"/>
</dbReference>
<dbReference type="Proteomes" id="UP001596047">
    <property type="component" value="Unassembled WGS sequence"/>
</dbReference>
<dbReference type="SMART" id="SM00345">
    <property type="entry name" value="HTH_GNTR"/>
    <property type="match status" value="1"/>
</dbReference>
<dbReference type="Gene3D" id="1.20.120.530">
    <property type="entry name" value="GntR ligand-binding domain-like"/>
    <property type="match status" value="1"/>
</dbReference>
<evidence type="ECO:0000259" key="4">
    <source>
        <dbReference type="PROSITE" id="PS50949"/>
    </source>
</evidence>
<evidence type="ECO:0000256" key="1">
    <source>
        <dbReference type="ARBA" id="ARBA00023015"/>
    </source>
</evidence>
<organism evidence="5 6">
    <name type="scientific">Paenibacillus solisilvae</name>
    <dbReference type="NCBI Taxonomy" id="2486751"/>
    <lineage>
        <taxon>Bacteria</taxon>
        <taxon>Bacillati</taxon>
        <taxon>Bacillota</taxon>
        <taxon>Bacilli</taxon>
        <taxon>Bacillales</taxon>
        <taxon>Paenibacillaceae</taxon>
        <taxon>Paenibacillus</taxon>
    </lineage>
</organism>
<name>A0ABW0W2A0_9BACL</name>
<dbReference type="InterPro" id="IPR000524">
    <property type="entry name" value="Tscrpt_reg_HTH_GntR"/>
</dbReference>
<dbReference type="PANTHER" id="PTHR43537:SF49">
    <property type="entry name" value="TRANSCRIPTIONAL REGULATORY PROTEIN"/>
    <property type="match status" value="1"/>
</dbReference>
<comment type="caution">
    <text evidence="5">The sequence shown here is derived from an EMBL/GenBank/DDBJ whole genome shotgun (WGS) entry which is preliminary data.</text>
</comment>
<dbReference type="SMART" id="SM00895">
    <property type="entry name" value="FCD"/>
    <property type="match status" value="1"/>
</dbReference>
<evidence type="ECO:0000313" key="6">
    <source>
        <dbReference type="Proteomes" id="UP001596047"/>
    </source>
</evidence>
<evidence type="ECO:0000313" key="5">
    <source>
        <dbReference type="EMBL" id="MFC5652296.1"/>
    </source>
</evidence>
<dbReference type="InterPro" id="IPR008920">
    <property type="entry name" value="TF_FadR/GntR_C"/>
</dbReference>
<keyword evidence="6" id="KW-1185">Reference proteome</keyword>
<protein>
    <submittedName>
        <fullName evidence="5">GntR family transcriptional regulator</fullName>
    </submittedName>
</protein>
<dbReference type="PRINTS" id="PR00035">
    <property type="entry name" value="HTHGNTR"/>
</dbReference>
<dbReference type="InterPro" id="IPR011711">
    <property type="entry name" value="GntR_C"/>
</dbReference>
<dbReference type="SUPFAM" id="SSF46785">
    <property type="entry name" value="Winged helix' DNA-binding domain"/>
    <property type="match status" value="1"/>
</dbReference>
<evidence type="ECO:0000256" key="2">
    <source>
        <dbReference type="ARBA" id="ARBA00023125"/>
    </source>
</evidence>
<dbReference type="EMBL" id="JBHSOW010000095">
    <property type="protein sequence ID" value="MFC5652296.1"/>
    <property type="molecule type" value="Genomic_DNA"/>
</dbReference>
<dbReference type="Pfam" id="PF00392">
    <property type="entry name" value="GntR"/>
    <property type="match status" value="1"/>
</dbReference>
<reference evidence="6" key="1">
    <citation type="journal article" date="2019" name="Int. J. Syst. Evol. Microbiol.">
        <title>The Global Catalogue of Microorganisms (GCM) 10K type strain sequencing project: providing services to taxonomists for standard genome sequencing and annotation.</title>
        <authorList>
            <consortium name="The Broad Institute Genomics Platform"/>
            <consortium name="The Broad Institute Genome Sequencing Center for Infectious Disease"/>
            <person name="Wu L."/>
            <person name="Ma J."/>
        </authorList>
    </citation>
    <scope>NUCLEOTIDE SEQUENCE [LARGE SCALE GENOMIC DNA]</scope>
    <source>
        <strain evidence="6">CGMCC 1.3240</strain>
    </source>
</reference>
<dbReference type="PROSITE" id="PS50949">
    <property type="entry name" value="HTH_GNTR"/>
    <property type="match status" value="1"/>
</dbReference>
<proteinExistence type="predicted"/>
<dbReference type="PANTHER" id="PTHR43537">
    <property type="entry name" value="TRANSCRIPTIONAL REGULATOR, GNTR FAMILY"/>
    <property type="match status" value="1"/>
</dbReference>
<accession>A0ABW0W2A0</accession>
<dbReference type="Pfam" id="PF07729">
    <property type="entry name" value="FCD"/>
    <property type="match status" value="1"/>
</dbReference>
<dbReference type="SUPFAM" id="SSF48008">
    <property type="entry name" value="GntR ligand-binding domain-like"/>
    <property type="match status" value="1"/>
</dbReference>
<evidence type="ECO:0000256" key="3">
    <source>
        <dbReference type="ARBA" id="ARBA00023163"/>
    </source>
</evidence>
<keyword evidence="1" id="KW-0805">Transcription regulation</keyword>
<feature type="domain" description="HTH gntR-type" evidence="4">
    <location>
        <begin position="13"/>
        <end position="80"/>
    </location>
</feature>